<protein>
    <submittedName>
        <fullName evidence="4">EamA family transporter</fullName>
    </submittedName>
</protein>
<evidence type="ECO:0000313" key="5">
    <source>
        <dbReference type="Proteomes" id="UP000635902"/>
    </source>
</evidence>
<keyword evidence="5" id="KW-1185">Reference proteome</keyword>
<name>A0ABR9ZHG9_9CORY</name>
<feature type="transmembrane region" description="Helical" evidence="2">
    <location>
        <begin position="98"/>
        <end position="114"/>
    </location>
</feature>
<evidence type="ECO:0000256" key="1">
    <source>
        <dbReference type="ARBA" id="ARBA00007362"/>
    </source>
</evidence>
<comment type="similarity">
    <text evidence="1">Belongs to the EamA transporter family.</text>
</comment>
<evidence type="ECO:0000313" key="4">
    <source>
        <dbReference type="EMBL" id="MBF4552876.1"/>
    </source>
</evidence>
<dbReference type="SUPFAM" id="SSF103481">
    <property type="entry name" value="Multidrug resistance efflux transporter EmrE"/>
    <property type="match status" value="1"/>
</dbReference>
<dbReference type="InterPro" id="IPR037185">
    <property type="entry name" value="EmrE-like"/>
</dbReference>
<dbReference type="Proteomes" id="UP000635902">
    <property type="component" value="Unassembled WGS sequence"/>
</dbReference>
<dbReference type="InterPro" id="IPR000620">
    <property type="entry name" value="EamA_dom"/>
</dbReference>
<organism evidence="4 5">
    <name type="scientific">Corynebacterium suicordis DSM 45110</name>
    <dbReference type="NCBI Taxonomy" id="1121369"/>
    <lineage>
        <taxon>Bacteria</taxon>
        <taxon>Bacillati</taxon>
        <taxon>Actinomycetota</taxon>
        <taxon>Actinomycetes</taxon>
        <taxon>Mycobacteriales</taxon>
        <taxon>Corynebacteriaceae</taxon>
        <taxon>Corynebacterium</taxon>
    </lineage>
</organism>
<dbReference type="PANTHER" id="PTHR40761:SF1">
    <property type="entry name" value="CONSERVED INTEGRAL MEMBRANE ALANINE VALINE AND LEUCINE RICH PROTEIN-RELATED"/>
    <property type="match status" value="1"/>
</dbReference>
<sequence length="267" mass="27322">MGLIGAFIAAIAYGVATIAQAIGVQRASAASGGVLRKARAGWLFGLGLVFDGLGYLASFAALRELPLFLVESATASSVAVTAVLAVVILKQRLRPREIVALGVVVAGLVMLSLSAESGPALKVPEWVGWALLLACLGFGLLLLVGRTSRMLSLVSGLAFAVVGLASRLVDIPQHEVWRMIADPMAWSLIFGGIIAVVAYGMALDSGSATSVAAITFSVETIVPSAIGLMFLGDSIRPGMGLVAAIGFLATLAGCLTLASRAEVSVEK</sequence>
<evidence type="ECO:0000259" key="3">
    <source>
        <dbReference type="Pfam" id="PF00892"/>
    </source>
</evidence>
<dbReference type="PANTHER" id="PTHR40761">
    <property type="entry name" value="CONSERVED INTEGRAL MEMBRANE ALANINE VALINE AND LEUCINE RICH PROTEIN-RELATED"/>
    <property type="match status" value="1"/>
</dbReference>
<keyword evidence="2" id="KW-1133">Transmembrane helix</keyword>
<keyword evidence="2" id="KW-0472">Membrane</keyword>
<dbReference type="Pfam" id="PF00892">
    <property type="entry name" value="EamA"/>
    <property type="match status" value="1"/>
</dbReference>
<feature type="domain" description="EamA" evidence="3">
    <location>
        <begin position="39"/>
        <end position="112"/>
    </location>
</feature>
<feature type="transmembrane region" description="Helical" evidence="2">
    <location>
        <begin position="126"/>
        <end position="144"/>
    </location>
</feature>
<dbReference type="EMBL" id="JADKMY010000001">
    <property type="protein sequence ID" value="MBF4552876.1"/>
    <property type="molecule type" value="Genomic_DNA"/>
</dbReference>
<feature type="transmembrane region" description="Helical" evidence="2">
    <location>
        <begin position="40"/>
        <end position="62"/>
    </location>
</feature>
<reference evidence="4 5" key="1">
    <citation type="submission" date="2020-10" db="EMBL/GenBank/DDBJ databases">
        <title>Novel species in genus Corynebacterium.</title>
        <authorList>
            <person name="Zhang G."/>
        </authorList>
    </citation>
    <scope>NUCLEOTIDE SEQUENCE [LARGE SCALE GENOMIC DNA]</scope>
    <source>
        <strain evidence="4 5">DSM 45110</strain>
    </source>
</reference>
<gene>
    <name evidence="4" type="ORF">IRY30_02115</name>
</gene>
<feature type="transmembrane region" description="Helical" evidence="2">
    <location>
        <begin position="6"/>
        <end position="28"/>
    </location>
</feature>
<proteinExistence type="inferred from homology"/>
<accession>A0ABR9ZHG9</accession>
<keyword evidence="2" id="KW-0812">Transmembrane</keyword>
<dbReference type="RefSeq" id="WP_194555750.1">
    <property type="nucleotide sequence ID" value="NZ_JADKMY010000001.1"/>
</dbReference>
<feature type="transmembrane region" description="Helical" evidence="2">
    <location>
        <begin position="210"/>
        <end position="232"/>
    </location>
</feature>
<feature type="transmembrane region" description="Helical" evidence="2">
    <location>
        <begin position="238"/>
        <end position="258"/>
    </location>
</feature>
<feature type="transmembrane region" description="Helical" evidence="2">
    <location>
        <begin position="184"/>
        <end position="203"/>
    </location>
</feature>
<feature type="transmembrane region" description="Helical" evidence="2">
    <location>
        <begin position="68"/>
        <end position="89"/>
    </location>
</feature>
<feature type="transmembrane region" description="Helical" evidence="2">
    <location>
        <begin position="151"/>
        <end position="169"/>
    </location>
</feature>
<dbReference type="Gene3D" id="1.10.3730.20">
    <property type="match status" value="1"/>
</dbReference>
<comment type="caution">
    <text evidence="4">The sequence shown here is derived from an EMBL/GenBank/DDBJ whole genome shotgun (WGS) entry which is preliminary data.</text>
</comment>
<evidence type="ECO:0000256" key="2">
    <source>
        <dbReference type="SAM" id="Phobius"/>
    </source>
</evidence>